<gene>
    <name evidence="13" type="ORF">ACFSJS_04810</name>
</gene>
<keyword evidence="10" id="KW-0812">Transmembrane</keyword>
<feature type="compositionally biased region" description="Basic residues" evidence="9">
    <location>
        <begin position="1"/>
        <end position="15"/>
    </location>
</feature>
<feature type="compositionally biased region" description="Low complexity" evidence="9">
    <location>
        <begin position="67"/>
        <end position="78"/>
    </location>
</feature>
<dbReference type="RefSeq" id="WP_380897087.1">
    <property type="nucleotide sequence ID" value="NZ_JBHUFU010000002.1"/>
</dbReference>
<feature type="domain" description="Penicillin-binding protein transpeptidase" evidence="11">
    <location>
        <begin position="439"/>
        <end position="702"/>
    </location>
</feature>
<keyword evidence="6" id="KW-0511">Multifunctional enzyme</keyword>
<keyword evidence="10" id="KW-1133">Transmembrane helix</keyword>
<keyword evidence="5" id="KW-0378">Hydrolase</keyword>
<evidence type="ECO:0000256" key="5">
    <source>
        <dbReference type="ARBA" id="ARBA00022801"/>
    </source>
</evidence>
<keyword evidence="4" id="KW-0808">Transferase</keyword>
<accession>A0ABW4PFC7</accession>
<dbReference type="Gene3D" id="3.40.710.10">
    <property type="entry name" value="DD-peptidase/beta-lactamase superfamily"/>
    <property type="match status" value="1"/>
</dbReference>
<feature type="compositionally biased region" description="Low complexity" evidence="9">
    <location>
        <begin position="21"/>
        <end position="37"/>
    </location>
</feature>
<evidence type="ECO:0000313" key="14">
    <source>
        <dbReference type="Proteomes" id="UP001597365"/>
    </source>
</evidence>
<evidence type="ECO:0000256" key="1">
    <source>
        <dbReference type="ARBA" id="ARBA00022645"/>
    </source>
</evidence>
<evidence type="ECO:0000256" key="2">
    <source>
        <dbReference type="ARBA" id="ARBA00022670"/>
    </source>
</evidence>
<dbReference type="Gene3D" id="1.10.3810.10">
    <property type="entry name" value="Biosynthetic peptidoglycan transglycosylase-like"/>
    <property type="match status" value="1"/>
</dbReference>
<name>A0ABW4PFC7_9ACTN</name>
<evidence type="ECO:0000259" key="12">
    <source>
        <dbReference type="Pfam" id="PF00912"/>
    </source>
</evidence>
<dbReference type="EMBL" id="JBHUFU010000002">
    <property type="protein sequence ID" value="MFD1828984.1"/>
    <property type="molecule type" value="Genomic_DNA"/>
</dbReference>
<organism evidence="13 14">
    <name type="scientific">Streptomyces desertarenae</name>
    <dbReference type="NCBI Taxonomy" id="2666184"/>
    <lineage>
        <taxon>Bacteria</taxon>
        <taxon>Bacillati</taxon>
        <taxon>Actinomycetota</taxon>
        <taxon>Actinomycetes</taxon>
        <taxon>Kitasatosporales</taxon>
        <taxon>Streptomycetaceae</taxon>
        <taxon>Streptomyces</taxon>
    </lineage>
</organism>
<evidence type="ECO:0000256" key="6">
    <source>
        <dbReference type="ARBA" id="ARBA00023268"/>
    </source>
</evidence>
<evidence type="ECO:0000256" key="10">
    <source>
        <dbReference type="SAM" id="Phobius"/>
    </source>
</evidence>
<feature type="compositionally biased region" description="Basic and acidic residues" evidence="9">
    <location>
        <begin position="39"/>
        <end position="52"/>
    </location>
</feature>
<dbReference type="Pfam" id="PF00912">
    <property type="entry name" value="Transgly"/>
    <property type="match status" value="1"/>
</dbReference>
<keyword evidence="1" id="KW-0121">Carboxypeptidase</keyword>
<comment type="catalytic activity">
    <reaction evidence="7">
        <text>Preferential cleavage: (Ac)2-L-Lys-D-Ala-|-D-Ala. Also transpeptidation of peptidyl-alanyl moieties that are N-acyl substituents of D-alanine.</text>
        <dbReference type="EC" id="3.4.16.4"/>
    </reaction>
</comment>
<keyword evidence="10" id="KW-0472">Membrane</keyword>
<evidence type="ECO:0000256" key="7">
    <source>
        <dbReference type="ARBA" id="ARBA00034000"/>
    </source>
</evidence>
<feature type="region of interest" description="Disordered" evidence="9">
    <location>
        <begin position="748"/>
        <end position="887"/>
    </location>
</feature>
<dbReference type="InterPro" id="IPR050396">
    <property type="entry name" value="Glycosyltr_51/Transpeptidase"/>
</dbReference>
<feature type="region of interest" description="Disordered" evidence="9">
    <location>
        <begin position="1"/>
        <end position="89"/>
    </location>
</feature>
<evidence type="ECO:0000256" key="4">
    <source>
        <dbReference type="ARBA" id="ARBA00022679"/>
    </source>
</evidence>
<keyword evidence="2" id="KW-0645">Protease</keyword>
<reference evidence="14" key="1">
    <citation type="journal article" date="2019" name="Int. J. Syst. Evol. Microbiol.">
        <title>The Global Catalogue of Microorganisms (GCM) 10K type strain sequencing project: providing services to taxonomists for standard genome sequencing and annotation.</title>
        <authorList>
            <consortium name="The Broad Institute Genomics Platform"/>
            <consortium name="The Broad Institute Genome Sequencing Center for Infectious Disease"/>
            <person name="Wu L."/>
            <person name="Ma J."/>
        </authorList>
    </citation>
    <scope>NUCLEOTIDE SEQUENCE [LARGE SCALE GENOMIC DNA]</scope>
    <source>
        <strain evidence="14">CGMCC 4.7455</strain>
    </source>
</reference>
<comment type="caution">
    <text evidence="13">The sequence shown here is derived from an EMBL/GenBank/DDBJ whole genome shotgun (WGS) entry which is preliminary data.</text>
</comment>
<dbReference type="PANTHER" id="PTHR32282">
    <property type="entry name" value="BINDING PROTEIN TRANSPEPTIDASE, PUTATIVE-RELATED"/>
    <property type="match status" value="1"/>
</dbReference>
<feature type="domain" description="Glycosyl transferase family 51" evidence="12">
    <location>
        <begin position="152"/>
        <end position="333"/>
    </location>
</feature>
<evidence type="ECO:0000256" key="9">
    <source>
        <dbReference type="SAM" id="MobiDB-lite"/>
    </source>
</evidence>
<proteinExistence type="predicted"/>
<feature type="compositionally biased region" description="Low complexity" evidence="9">
    <location>
        <begin position="829"/>
        <end position="849"/>
    </location>
</feature>
<dbReference type="Pfam" id="PF00905">
    <property type="entry name" value="Transpeptidase"/>
    <property type="match status" value="1"/>
</dbReference>
<evidence type="ECO:0000256" key="3">
    <source>
        <dbReference type="ARBA" id="ARBA00022676"/>
    </source>
</evidence>
<evidence type="ECO:0000256" key="8">
    <source>
        <dbReference type="ARBA" id="ARBA00049902"/>
    </source>
</evidence>
<dbReference type="Proteomes" id="UP001597365">
    <property type="component" value="Unassembled WGS sequence"/>
</dbReference>
<sequence length="887" mass="95084">MSEHRRKPPQSRGRRAAQPPSGGRRAAPSHGAAPGHGMPADRPHGGRAEARRAAQRSAAGGGRRRAVSGSTAASGRGRTAPSGGRRLVDYPRSDRYGWRRWLPSWKLVAGLCAAGFALLVGMVGLALAWVDVPDENITATQQNNVYYWSDKTVMARVGATNRQNVDIKDIPKSMQDAVIAAENETFWKDKGVDPMGIGRAVFNMATGGDTQGGSTITQQFVKNNYLTQDQTITRKVRELFISIKVNQVMTKEKILQGYLNTSYYGRNAHGIQAAAQAYFEKDASKLNPSESAFLAAVLKGADLYDPAGGVGPNSKPKQNRERAEKRWKWILDRQVEVGLMPKSERDKYTEFPEVAPRKAQAGTGGQNGYLVSVAEEEVKKKLGIDKKQFDRGGYQIYTTFDKEKVAAMAKAVEKVQSQYIKPDKRPDKDRFVQFGAASVEPGTGKIVAIYGGPGFDKNHFINNADTQGVPVGSTWKPFVLGAAMEYGTYRSGGEGISPESKYNGDNKLKVKRQDGTDYLDKEGNPFYQVNDADKDHGYITLRRAMEVSANTPFVQLGMDVGMDKVKQVASSAGIEDNSFDPNLNPSFALGTSTPGAIEMANSYATFAASGTHVDTYSVVEVRKNGEKKPGFDRPQKETAMDSNIAANITDVLRGVIEKPHGTGYARARALGRPAAGKTGTTDENKSAWWVGYTPQLSTAVTMFRTDPDEGRLLSMNKTGGFDSIHGGALPTQVWVDYMAAALKGQPVKDFPKARPIGKKADQIGAPSPTPSPSEEVEPSPSQEETTEPSQEPTTSAPTSPSPSGSQSCEPWDWLCRENGGQENGGTDQGNTSTGSQDNGGSTTGSTTGTDTGGTDTGATTEGTEGNSGRPGGEEDGGSTIWGNGGGT</sequence>
<evidence type="ECO:0000313" key="13">
    <source>
        <dbReference type="EMBL" id="MFD1828984.1"/>
    </source>
</evidence>
<dbReference type="PANTHER" id="PTHR32282:SF34">
    <property type="entry name" value="PENICILLIN-BINDING PROTEIN 1A"/>
    <property type="match status" value="1"/>
</dbReference>
<keyword evidence="3" id="KW-0328">Glycosyltransferase</keyword>
<keyword evidence="14" id="KW-1185">Reference proteome</keyword>
<dbReference type="InterPro" id="IPR001264">
    <property type="entry name" value="Glyco_trans_51"/>
</dbReference>
<evidence type="ECO:0000259" key="11">
    <source>
        <dbReference type="Pfam" id="PF00905"/>
    </source>
</evidence>
<protein>
    <submittedName>
        <fullName evidence="13">Transglycosylase domain-containing protein</fullName>
    </submittedName>
</protein>
<comment type="catalytic activity">
    <reaction evidence="8">
        <text>[GlcNAc-(1-&gt;4)-Mur2Ac(oyl-L-Ala-gamma-D-Glu-L-Lys-D-Ala-D-Ala)](n)-di-trans,octa-cis-undecaprenyl diphosphate + beta-D-GlcNAc-(1-&gt;4)-Mur2Ac(oyl-L-Ala-gamma-D-Glu-L-Lys-D-Ala-D-Ala)-di-trans,octa-cis-undecaprenyl diphosphate = [GlcNAc-(1-&gt;4)-Mur2Ac(oyl-L-Ala-gamma-D-Glu-L-Lys-D-Ala-D-Ala)](n+1)-di-trans,octa-cis-undecaprenyl diphosphate + di-trans,octa-cis-undecaprenyl diphosphate + H(+)</text>
        <dbReference type="Rhea" id="RHEA:23708"/>
        <dbReference type="Rhea" id="RHEA-COMP:9602"/>
        <dbReference type="Rhea" id="RHEA-COMP:9603"/>
        <dbReference type="ChEBI" id="CHEBI:15378"/>
        <dbReference type="ChEBI" id="CHEBI:58405"/>
        <dbReference type="ChEBI" id="CHEBI:60033"/>
        <dbReference type="ChEBI" id="CHEBI:78435"/>
        <dbReference type="EC" id="2.4.99.28"/>
    </reaction>
</comment>
<dbReference type="InterPro" id="IPR012338">
    <property type="entry name" value="Beta-lactam/transpept-like"/>
</dbReference>
<dbReference type="InterPro" id="IPR036950">
    <property type="entry name" value="PBP_transglycosylase"/>
</dbReference>
<dbReference type="InterPro" id="IPR001460">
    <property type="entry name" value="PCN-bd_Tpept"/>
</dbReference>
<feature type="compositionally biased region" description="Low complexity" evidence="9">
    <location>
        <begin position="778"/>
        <end position="810"/>
    </location>
</feature>
<dbReference type="InterPro" id="IPR023346">
    <property type="entry name" value="Lysozyme-like_dom_sf"/>
</dbReference>
<feature type="transmembrane region" description="Helical" evidence="10">
    <location>
        <begin position="107"/>
        <end position="130"/>
    </location>
</feature>
<dbReference type="SUPFAM" id="SSF53955">
    <property type="entry name" value="Lysozyme-like"/>
    <property type="match status" value="1"/>
</dbReference>
<dbReference type="SUPFAM" id="SSF56601">
    <property type="entry name" value="beta-lactamase/transpeptidase-like"/>
    <property type="match status" value="1"/>
</dbReference>
<feature type="compositionally biased region" description="Low complexity" evidence="9">
    <location>
        <begin position="856"/>
        <end position="867"/>
    </location>
</feature>